<protein>
    <submittedName>
        <fullName evidence="2">SDR family oxidoreductase</fullName>
    </submittedName>
</protein>
<dbReference type="PRINTS" id="PR00080">
    <property type="entry name" value="SDRFAMILY"/>
</dbReference>
<dbReference type="Pfam" id="PF00106">
    <property type="entry name" value="adh_short"/>
    <property type="match status" value="1"/>
</dbReference>
<dbReference type="EMBL" id="SPVG01000146">
    <property type="protein sequence ID" value="TFW20636.1"/>
    <property type="molecule type" value="Genomic_DNA"/>
</dbReference>
<proteinExistence type="inferred from homology"/>
<sequence>MSKSIVLVTGAGTGIGHLSVKALARAGHTVYASMRDIHGRNAAKVRELRDWAFANGADVRAVELDVLSQASADAAVAAIVAERGRLDVVVHNAGHLVIGPTEAFTPEEIGKVFDTNFLGTQRVNRAVLPLMRRQQQGLVLWVSSSTTRGGFPPFLGPYAAAKAAMDSVAVTMAYELARFNIETSIVVPGAFTSGTDHFANAGHPADAATSAAYDARYHGLMDQVGARLTAMMPPEADPAAVADEIARIVGLPHGARPFRSIIDFPDDGVTAVTEVAERVREEFAERIGIADLLKPSLPAMD</sequence>
<dbReference type="Gene3D" id="3.40.50.720">
    <property type="entry name" value="NAD(P)-binding Rossmann-like Domain"/>
    <property type="match status" value="1"/>
</dbReference>
<evidence type="ECO:0000313" key="2">
    <source>
        <dbReference type="EMBL" id="TFW20636.1"/>
    </source>
</evidence>
<accession>A0A4Y9SDQ0</accession>
<organism evidence="2 3">
    <name type="scientific">Duganella callida</name>
    <dbReference type="NCBI Taxonomy" id="2561932"/>
    <lineage>
        <taxon>Bacteria</taxon>
        <taxon>Pseudomonadati</taxon>
        <taxon>Pseudomonadota</taxon>
        <taxon>Betaproteobacteria</taxon>
        <taxon>Burkholderiales</taxon>
        <taxon>Oxalobacteraceae</taxon>
        <taxon>Telluria group</taxon>
        <taxon>Duganella</taxon>
    </lineage>
</organism>
<dbReference type="PRINTS" id="PR00081">
    <property type="entry name" value="GDHRDH"/>
</dbReference>
<dbReference type="PANTHER" id="PTHR43976:SF9">
    <property type="entry name" value="OXIDOREDUCTASE"/>
    <property type="match status" value="1"/>
</dbReference>
<dbReference type="SUPFAM" id="SSF51735">
    <property type="entry name" value="NAD(P)-binding Rossmann-fold domains"/>
    <property type="match status" value="1"/>
</dbReference>
<dbReference type="RefSeq" id="WP_135202204.1">
    <property type="nucleotide sequence ID" value="NZ_SPVG01000146.1"/>
</dbReference>
<dbReference type="AlphaFoldDB" id="A0A4Y9SDQ0"/>
<gene>
    <name evidence="2" type="ORF">E4L98_14190</name>
</gene>
<evidence type="ECO:0000313" key="3">
    <source>
        <dbReference type="Proteomes" id="UP000297729"/>
    </source>
</evidence>
<comment type="similarity">
    <text evidence="1">Belongs to the short-chain dehydrogenases/reductases (SDR) family.</text>
</comment>
<dbReference type="OrthoDB" id="9789083at2"/>
<comment type="caution">
    <text evidence="2">The sequence shown here is derived from an EMBL/GenBank/DDBJ whole genome shotgun (WGS) entry which is preliminary data.</text>
</comment>
<dbReference type="InterPro" id="IPR020904">
    <property type="entry name" value="Sc_DH/Rdtase_CS"/>
</dbReference>
<reference evidence="2 3" key="1">
    <citation type="submission" date="2019-03" db="EMBL/GenBank/DDBJ databases">
        <title>Draft Genome Sequence of Duganella callidus sp. nov., a Novel Duganella Species Isolated from Cultivated Soil.</title>
        <authorList>
            <person name="Raths R."/>
            <person name="Peta V."/>
            <person name="Bucking H."/>
        </authorList>
    </citation>
    <scope>NUCLEOTIDE SEQUENCE [LARGE SCALE GENOMIC DNA]</scope>
    <source>
        <strain evidence="2 3">DN04</strain>
    </source>
</reference>
<dbReference type="PROSITE" id="PS00061">
    <property type="entry name" value="ADH_SHORT"/>
    <property type="match status" value="1"/>
</dbReference>
<dbReference type="InterPro" id="IPR002347">
    <property type="entry name" value="SDR_fam"/>
</dbReference>
<keyword evidence="3" id="KW-1185">Reference proteome</keyword>
<dbReference type="InterPro" id="IPR051911">
    <property type="entry name" value="SDR_oxidoreductase"/>
</dbReference>
<dbReference type="PANTHER" id="PTHR43976">
    <property type="entry name" value="SHORT CHAIN DEHYDROGENASE"/>
    <property type="match status" value="1"/>
</dbReference>
<dbReference type="Proteomes" id="UP000297729">
    <property type="component" value="Unassembled WGS sequence"/>
</dbReference>
<evidence type="ECO:0000256" key="1">
    <source>
        <dbReference type="RuleBase" id="RU000363"/>
    </source>
</evidence>
<name>A0A4Y9SDQ0_9BURK</name>
<dbReference type="InterPro" id="IPR036291">
    <property type="entry name" value="NAD(P)-bd_dom_sf"/>
</dbReference>
<dbReference type="CDD" id="cd05374">
    <property type="entry name" value="17beta-HSD-like_SDR_c"/>
    <property type="match status" value="1"/>
</dbReference>